<sequence>MQNPFQIAMQNGENSAEAVRGALTWRLRVSCQVNYCANGAGPGSSAASLWIVMRQNRASRPAGAAQNGALLASAGRGGTGSQVCAVRYVPGLKSDDSIQGKEG</sequence>
<evidence type="ECO:0000313" key="2">
    <source>
        <dbReference type="Proteomes" id="UP001056132"/>
    </source>
</evidence>
<reference evidence="1" key="2">
    <citation type="submission" date="2022-05" db="EMBL/GenBank/DDBJ databases">
        <authorList>
            <person name="Kunte H.-J."/>
        </authorList>
    </citation>
    <scope>NUCLEOTIDE SEQUENCE</scope>
    <source>
        <strain evidence="1">G5</strain>
    </source>
</reference>
<dbReference type="EMBL" id="CP097331">
    <property type="protein sequence ID" value="URF06245.1"/>
    <property type="molecule type" value="Genomic_DNA"/>
</dbReference>
<proteinExistence type="predicted"/>
<protein>
    <submittedName>
        <fullName evidence="1">Uncharacterized protein</fullName>
    </submittedName>
</protein>
<evidence type="ECO:0000313" key="1">
    <source>
        <dbReference type="EMBL" id="URF06245.1"/>
    </source>
</evidence>
<name>A0AAE9I4H5_9BURK</name>
<gene>
    <name evidence="1" type="ORF">M5D45_24300</name>
</gene>
<dbReference type="RefSeq" id="WP_250025424.1">
    <property type="nucleotide sequence ID" value="NZ_CP097331.1"/>
</dbReference>
<organism evidence="1 2">
    <name type="scientific">Cupriavidus campinensis</name>
    <dbReference type="NCBI Taxonomy" id="151783"/>
    <lineage>
        <taxon>Bacteria</taxon>
        <taxon>Pseudomonadati</taxon>
        <taxon>Pseudomonadota</taxon>
        <taxon>Betaproteobacteria</taxon>
        <taxon>Burkholderiales</taxon>
        <taxon>Burkholderiaceae</taxon>
        <taxon>Cupriavidus</taxon>
    </lineage>
</organism>
<accession>A0AAE9I4H5</accession>
<dbReference type="AlphaFoldDB" id="A0AAE9I4H5"/>
<reference evidence="1" key="1">
    <citation type="journal article" date="2022" name="Microbiol. Resour. Announc.">
        <title>Genome Sequence of Cupriavidus campinensis Strain G5, a Member of a Bacterial Consortium Capable of Polyethylene Degradation.</title>
        <authorList>
            <person name="Schneider B."/>
            <person name="Pfeiffer F."/>
            <person name="Dyall-Smith M."/>
            <person name="Kunte H.J."/>
        </authorList>
    </citation>
    <scope>NUCLEOTIDE SEQUENCE</scope>
    <source>
        <strain evidence="1">G5</strain>
    </source>
</reference>
<dbReference type="Proteomes" id="UP001056132">
    <property type="component" value="Chromosome 2"/>
</dbReference>
<dbReference type="KEGG" id="ccam:M5D45_24300"/>